<feature type="domain" description="Nitroreductase" evidence="6">
    <location>
        <begin position="9"/>
        <end position="79"/>
    </location>
</feature>
<dbReference type="Gene3D" id="3.40.109.10">
    <property type="entry name" value="NADH Oxidase"/>
    <property type="match status" value="1"/>
</dbReference>
<evidence type="ECO:0000313" key="8">
    <source>
        <dbReference type="Proteomes" id="UP000198528"/>
    </source>
</evidence>
<evidence type="ECO:0000259" key="6">
    <source>
        <dbReference type="Pfam" id="PF00881"/>
    </source>
</evidence>
<organism evidence="7 8">
    <name type="scientific">Parafannyhessea umbonata</name>
    <dbReference type="NCBI Taxonomy" id="604330"/>
    <lineage>
        <taxon>Bacteria</taxon>
        <taxon>Bacillati</taxon>
        <taxon>Actinomycetota</taxon>
        <taxon>Coriobacteriia</taxon>
        <taxon>Coriobacteriales</taxon>
        <taxon>Atopobiaceae</taxon>
        <taxon>Parafannyhessea</taxon>
    </lineage>
</organism>
<evidence type="ECO:0000313" key="7">
    <source>
        <dbReference type="EMBL" id="SDC38927.1"/>
    </source>
</evidence>
<sequence>MGALDTMYRRASVRNFTGEKVTSFEAEALLHAAMAAPSAGNQQPWEFYLVSSEDERAALAQASPYAAPAANAPLVIVPCFRQNVRFPECAPLDMAAAVQNLLLEAVDLGLGAVWMAVHPVREREDKVRATLGLPDDLTPFCMVAVGHPDGTVTPHCAERYDEKRIHAV</sequence>
<gene>
    <name evidence="7" type="ORF">SAMN04487824_11224</name>
</gene>
<name>A0A1G6L701_9ACTN</name>
<dbReference type="RefSeq" id="WP_090846618.1">
    <property type="nucleotide sequence ID" value="NZ_FMZL01000012.1"/>
</dbReference>
<dbReference type="GO" id="GO:0016491">
    <property type="term" value="F:oxidoreductase activity"/>
    <property type="evidence" value="ECO:0007669"/>
    <property type="project" value="UniProtKB-KW"/>
</dbReference>
<dbReference type="InterPro" id="IPR029479">
    <property type="entry name" value="Nitroreductase"/>
</dbReference>
<dbReference type="AlphaFoldDB" id="A0A1G6L701"/>
<dbReference type="PANTHER" id="PTHR43673">
    <property type="entry name" value="NAD(P)H NITROREDUCTASE YDGI-RELATED"/>
    <property type="match status" value="1"/>
</dbReference>
<evidence type="ECO:0000256" key="4">
    <source>
        <dbReference type="ARBA" id="ARBA00022643"/>
    </source>
</evidence>
<protein>
    <submittedName>
        <fullName evidence="7">Nitroreductase</fullName>
    </submittedName>
</protein>
<keyword evidence="8" id="KW-1185">Reference proteome</keyword>
<keyword evidence="5" id="KW-0560">Oxidoreductase</keyword>
<dbReference type="InterPro" id="IPR000415">
    <property type="entry name" value="Nitroreductase-like"/>
</dbReference>
<dbReference type="PANTHER" id="PTHR43673:SF2">
    <property type="entry name" value="NITROREDUCTASE"/>
    <property type="match status" value="1"/>
</dbReference>
<dbReference type="STRING" id="604330.SAMN04489857_0110"/>
<comment type="similarity">
    <text evidence="2">Belongs to the nitroreductase family.</text>
</comment>
<evidence type="ECO:0000256" key="5">
    <source>
        <dbReference type="ARBA" id="ARBA00023002"/>
    </source>
</evidence>
<comment type="cofactor">
    <cofactor evidence="1">
        <name>FMN</name>
        <dbReference type="ChEBI" id="CHEBI:58210"/>
    </cofactor>
</comment>
<dbReference type="Proteomes" id="UP000198528">
    <property type="component" value="Unassembled WGS sequence"/>
</dbReference>
<evidence type="ECO:0000256" key="1">
    <source>
        <dbReference type="ARBA" id="ARBA00001917"/>
    </source>
</evidence>
<reference evidence="8" key="1">
    <citation type="submission" date="2016-10" db="EMBL/GenBank/DDBJ databases">
        <authorList>
            <person name="Varghese N."/>
            <person name="Submissions S."/>
        </authorList>
    </citation>
    <scope>NUCLEOTIDE SEQUENCE [LARGE SCALE GENOMIC DNA]</scope>
    <source>
        <strain evidence="8">DSM 22619</strain>
    </source>
</reference>
<dbReference type="EMBL" id="FMZL01000012">
    <property type="protein sequence ID" value="SDC38927.1"/>
    <property type="molecule type" value="Genomic_DNA"/>
</dbReference>
<keyword evidence="3" id="KW-0285">Flavoprotein</keyword>
<keyword evidence="4" id="KW-0288">FMN</keyword>
<evidence type="ECO:0000256" key="3">
    <source>
        <dbReference type="ARBA" id="ARBA00022630"/>
    </source>
</evidence>
<evidence type="ECO:0000256" key="2">
    <source>
        <dbReference type="ARBA" id="ARBA00007118"/>
    </source>
</evidence>
<dbReference type="Pfam" id="PF00881">
    <property type="entry name" value="Nitroreductase"/>
    <property type="match status" value="1"/>
</dbReference>
<proteinExistence type="inferred from homology"/>
<accession>A0A1G6L701</accession>
<dbReference type="SUPFAM" id="SSF55469">
    <property type="entry name" value="FMN-dependent nitroreductase-like"/>
    <property type="match status" value="1"/>
</dbReference>